<evidence type="ECO:0000313" key="7">
    <source>
        <dbReference type="EMBL" id="SFK68429.1"/>
    </source>
</evidence>
<keyword evidence="7" id="KW-0540">Nuclease</keyword>
<gene>
    <name evidence="7" type="ORF">SAMN05216275_13219</name>
</gene>
<keyword evidence="8" id="KW-1185">Reference proteome</keyword>
<dbReference type="Gene3D" id="3.90.220.20">
    <property type="entry name" value="DNA methylase specificity domains"/>
    <property type="match status" value="2"/>
</dbReference>
<dbReference type="InterPro" id="IPR000055">
    <property type="entry name" value="Restrct_endonuc_typeI_TRD"/>
</dbReference>
<dbReference type="InterPro" id="IPR051212">
    <property type="entry name" value="Type-I_RE_S_subunit"/>
</dbReference>
<dbReference type="Proteomes" id="UP000199111">
    <property type="component" value="Unassembled WGS sequence"/>
</dbReference>
<dbReference type="AlphaFoldDB" id="A0A1I4BKA8"/>
<feature type="region of interest" description="Disordered" evidence="5">
    <location>
        <begin position="414"/>
        <end position="486"/>
    </location>
</feature>
<dbReference type="EMBL" id="FOQY01000032">
    <property type="protein sequence ID" value="SFK68429.1"/>
    <property type="molecule type" value="Genomic_DNA"/>
</dbReference>
<evidence type="ECO:0000256" key="3">
    <source>
        <dbReference type="ARBA" id="ARBA00023125"/>
    </source>
</evidence>
<sequence length="486" mass="53950">MTLFPIPDSWVWTTLGDIAEVVGGVTKDSKKQSDPDLPLVPYLRVANVQRGYLDLKKITEIRVPEATVEKLRLQPGDVLLNEGGDRDKIGRGWVWNGQIKDCIHQNHVFRARLHAGVMIPKLLAWFANECAREWFDRNAAQSVNLASISLSKIKSLPVPIPPVGEQRMIVAALESHLLRLKVGGEGIAKSVMRSKALWRSVLNDAVSGRLVGRDITLDVRVLGDVSCVQGGIQKQKKRRPVENKFPFLRVANVPRGSLDLADVHEVELFDGELHRFRLAFGDLLVVEGNGSPGQIGRAAMWHDEIPNSVHQNHLIRVRPNPEVDPHYLELVWNAPATASQLRKVASSTTGLHTLSTAKVKAIQIPVPPLEVQHEIVAEAQRWRSYLEAAQRMMDGAKQRSDALQRSLLKEAFAGRLVPQDPTDEPASELHARIKAERAAQPKPQRARRTKPKESPGASPAESPAASRTEWPDASRTPTTYEQGELL</sequence>
<comment type="subunit">
    <text evidence="4">The methyltransferase is composed of M and S polypeptides.</text>
</comment>
<protein>
    <submittedName>
        <fullName evidence="7">Restriction endonuclease S subunit</fullName>
    </submittedName>
</protein>
<dbReference type="RefSeq" id="WP_093890785.1">
    <property type="nucleotide sequence ID" value="NZ_FOQY01000032.1"/>
</dbReference>
<feature type="compositionally biased region" description="Polar residues" evidence="5">
    <location>
        <begin position="475"/>
        <end position="486"/>
    </location>
</feature>
<dbReference type="CDD" id="cd17253">
    <property type="entry name" value="RMtype1_S_Eco933I-TRD2-CR2_like"/>
    <property type="match status" value="2"/>
</dbReference>
<dbReference type="GO" id="GO:0003677">
    <property type="term" value="F:DNA binding"/>
    <property type="evidence" value="ECO:0007669"/>
    <property type="project" value="UniProtKB-KW"/>
</dbReference>
<feature type="compositionally biased region" description="Basic and acidic residues" evidence="5">
    <location>
        <begin position="427"/>
        <end position="439"/>
    </location>
</feature>
<evidence type="ECO:0000259" key="6">
    <source>
        <dbReference type="Pfam" id="PF01420"/>
    </source>
</evidence>
<keyword evidence="7" id="KW-0255">Endonuclease</keyword>
<proteinExistence type="inferred from homology"/>
<dbReference type="SUPFAM" id="SSF116734">
    <property type="entry name" value="DNA methylase specificity domain"/>
    <property type="match status" value="2"/>
</dbReference>
<keyword evidence="2" id="KW-0680">Restriction system</keyword>
<dbReference type="Pfam" id="PF01420">
    <property type="entry name" value="Methylase_S"/>
    <property type="match status" value="2"/>
</dbReference>
<dbReference type="PANTHER" id="PTHR43140">
    <property type="entry name" value="TYPE-1 RESTRICTION ENZYME ECOKI SPECIFICITY PROTEIN"/>
    <property type="match status" value="1"/>
</dbReference>
<dbReference type="InterPro" id="IPR044946">
    <property type="entry name" value="Restrct_endonuc_typeI_TRD_sf"/>
</dbReference>
<keyword evidence="7" id="KW-0378">Hydrolase</keyword>
<evidence type="ECO:0000256" key="2">
    <source>
        <dbReference type="ARBA" id="ARBA00022747"/>
    </source>
</evidence>
<keyword evidence="3" id="KW-0238">DNA-binding</keyword>
<feature type="domain" description="Type I restriction modification DNA specificity" evidence="6">
    <location>
        <begin position="219"/>
        <end position="376"/>
    </location>
</feature>
<name>A0A1I4BKA8_9ACTN</name>
<dbReference type="PANTHER" id="PTHR43140:SF1">
    <property type="entry name" value="TYPE I RESTRICTION ENZYME ECOKI SPECIFICITY SUBUNIT"/>
    <property type="match status" value="1"/>
</dbReference>
<evidence type="ECO:0000256" key="5">
    <source>
        <dbReference type="SAM" id="MobiDB-lite"/>
    </source>
</evidence>
<comment type="similarity">
    <text evidence="1">Belongs to the type-I restriction system S methylase family.</text>
</comment>
<dbReference type="GeneID" id="96302208"/>
<feature type="compositionally biased region" description="Low complexity" evidence="5">
    <location>
        <begin position="454"/>
        <end position="466"/>
    </location>
</feature>
<feature type="domain" description="Type I restriction modification DNA specificity" evidence="6">
    <location>
        <begin position="7"/>
        <end position="176"/>
    </location>
</feature>
<evidence type="ECO:0000313" key="8">
    <source>
        <dbReference type="Proteomes" id="UP000199111"/>
    </source>
</evidence>
<reference evidence="8" key="1">
    <citation type="submission" date="2016-10" db="EMBL/GenBank/DDBJ databases">
        <authorList>
            <person name="Varghese N."/>
            <person name="Submissions S."/>
        </authorList>
    </citation>
    <scope>NUCLEOTIDE SEQUENCE [LARGE SCALE GENOMIC DNA]</scope>
    <source>
        <strain evidence="8">CGMCC 4.2126</strain>
    </source>
</reference>
<dbReference type="GO" id="GO:0009307">
    <property type="term" value="P:DNA restriction-modification system"/>
    <property type="evidence" value="ECO:0007669"/>
    <property type="project" value="UniProtKB-KW"/>
</dbReference>
<organism evidence="7 8">
    <name type="scientific">Streptosporangium canum</name>
    <dbReference type="NCBI Taxonomy" id="324952"/>
    <lineage>
        <taxon>Bacteria</taxon>
        <taxon>Bacillati</taxon>
        <taxon>Actinomycetota</taxon>
        <taxon>Actinomycetes</taxon>
        <taxon>Streptosporangiales</taxon>
        <taxon>Streptosporangiaceae</taxon>
        <taxon>Streptosporangium</taxon>
    </lineage>
</organism>
<accession>A0A1I4BKA8</accession>
<dbReference type="GO" id="GO:0004519">
    <property type="term" value="F:endonuclease activity"/>
    <property type="evidence" value="ECO:0007669"/>
    <property type="project" value="UniProtKB-KW"/>
</dbReference>
<evidence type="ECO:0000256" key="4">
    <source>
        <dbReference type="ARBA" id="ARBA00038652"/>
    </source>
</evidence>
<evidence type="ECO:0000256" key="1">
    <source>
        <dbReference type="ARBA" id="ARBA00010923"/>
    </source>
</evidence>